<gene>
    <name evidence="2" type="ORF">LIER_36269</name>
</gene>
<dbReference type="Proteomes" id="UP001454036">
    <property type="component" value="Unassembled WGS sequence"/>
</dbReference>
<feature type="compositionally biased region" description="Acidic residues" evidence="1">
    <location>
        <begin position="113"/>
        <end position="122"/>
    </location>
</feature>
<reference evidence="2 3" key="1">
    <citation type="submission" date="2024-01" db="EMBL/GenBank/DDBJ databases">
        <title>The complete chloroplast genome sequence of Lithospermum erythrorhizon: insights into the phylogenetic relationship among Boraginaceae species and the maternal lineages of purple gromwells.</title>
        <authorList>
            <person name="Okada T."/>
            <person name="Watanabe K."/>
        </authorList>
    </citation>
    <scope>NUCLEOTIDE SEQUENCE [LARGE SCALE GENOMIC DNA]</scope>
</reference>
<organism evidence="2 3">
    <name type="scientific">Lithospermum erythrorhizon</name>
    <name type="common">Purple gromwell</name>
    <name type="synonym">Lithospermum officinale var. erythrorhizon</name>
    <dbReference type="NCBI Taxonomy" id="34254"/>
    <lineage>
        <taxon>Eukaryota</taxon>
        <taxon>Viridiplantae</taxon>
        <taxon>Streptophyta</taxon>
        <taxon>Embryophyta</taxon>
        <taxon>Tracheophyta</taxon>
        <taxon>Spermatophyta</taxon>
        <taxon>Magnoliopsida</taxon>
        <taxon>eudicotyledons</taxon>
        <taxon>Gunneridae</taxon>
        <taxon>Pentapetalae</taxon>
        <taxon>asterids</taxon>
        <taxon>lamiids</taxon>
        <taxon>Boraginales</taxon>
        <taxon>Boraginaceae</taxon>
        <taxon>Boraginoideae</taxon>
        <taxon>Lithospermeae</taxon>
        <taxon>Lithospermum</taxon>
    </lineage>
</organism>
<evidence type="ECO:0000313" key="3">
    <source>
        <dbReference type="Proteomes" id="UP001454036"/>
    </source>
</evidence>
<name>A0AAV3P816_LITER</name>
<dbReference type="EMBL" id="BAABME010016489">
    <property type="protein sequence ID" value="GAA0146178.1"/>
    <property type="molecule type" value="Genomic_DNA"/>
</dbReference>
<proteinExistence type="predicted"/>
<evidence type="ECO:0000313" key="2">
    <source>
        <dbReference type="EMBL" id="GAA0146178.1"/>
    </source>
</evidence>
<accession>A0AAV3P816</accession>
<feature type="region of interest" description="Disordered" evidence="1">
    <location>
        <begin position="19"/>
        <end position="166"/>
    </location>
</feature>
<keyword evidence="3" id="KW-1185">Reference proteome</keyword>
<comment type="caution">
    <text evidence="2">The sequence shown here is derived from an EMBL/GenBank/DDBJ whole genome shotgun (WGS) entry which is preliminary data.</text>
</comment>
<dbReference type="AlphaFoldDB" id="A0AAV3P816"/>
<feature type="compositionally biased region" description="Basic residues" evidence="1">
    <location>
        <begin position="65"/>
        <end position="76"/>
    </location>
</feature>
<sequence length="327" mass="36580">MDADIPSIVDTKPVTVKVADEGMTPSVTDTDVETAGNMERPTVGQGVDDTLDADIQEVIPEDAGKKRKSMKRKHKKSTDVGESSKPKKKLSKEERKSKREMKAERRAKTAAEEAADADDDVPEGAKESVLEDVMPSVTQPTADDEWLPEHEPQGDNAKETQESNEEDIAVVITKKRKTTSKLKLNENRTRVENRRIPKNIASVSTANVSLNSEEEEARWRFVANHSIAVEKMLSEATKKNRNIMGILEGAGVMPTTATGGPYYSKLVREFIYNITEDINDHASANYHKETFRNFTFDFSPRIINEYFARANGVLRDITCNYLLLSKC</sequence>
<feature type="compositionally biased region" description="Basic and acidic residues" evidence="1">
    <location>
        <begin position="77"/>
        <end position="111"/>
    </location>
</feature>
<evidence type="ECO:0000256" key="1">
    <source>
        <dbReference type="SAM" id="MobiDB-lite"/>
    </source>
</evidence>
<feature type="compositionally biased region" description="Basic and acidic residues" evidence="1">
    <location>
        <begin position="147"/>
        <end position="161"/>
    </location>
</feature>
<protein>
    <submittedName>
        <fullName evidence="2">Uncharacterized protein</fullName>
    </submittedName>
</protein>